<accession>A0A017T3P7</accession>
<proteinExistence type="predicted"/>
<dbReference type="STRING" id="1192034.CAP_5439"/>
<evidence type="ECO:0000256" key="5">
    <source>
        <dbReference type="ARBA" id="ARBA00023015"/>
    </source>
</evidence>
<dbReference type="Gene3D" id="3.40.50.2300">
    <property type="match status" value="1"/>
</dbReference>
<dbReference type="Gene3D" id="1.10.3210.10">
    <property type="entry name" value="Hypothetical protein af1432"/>
    <property type="match status" value="1"/>
</dbReference>
<evidence type="ECO:0000313" key="11">
    <source>
        <dbReference type="Proteomes" id="UP000019678"/>
    </source>
</evidence>
<name>A0A017T3P7_9BACT</name>
<dbReference type="InterPro" id="IPR001789">
    <property type="entry name" value="Sig_transdc_resp-reg_receiver"/>
</dbReference>
<sequence length="505" mass="56040">MQHRSGTLPPVSAHTEERPRILVVDDEKVIRDMLADFLGMEGYEVRTAEDGEAAVNELERGHYDLVISDLKMPRMGGIALLDEVAKTSPSALTVIMTGFGTVETAIDAMKRGAYDYVLKPFKLDEVIHVVQRGIEKKRMQAENLRLREALSLYKVSEAIAASLSLDQVLETVADSCLNEMKVDLVSTWLDGGEGSLVERQHLRASTLPEGSAVGKLSSAAILEHLRAEASLLEQGARGLRLFEEAPDLALSSLTAVPLRVKSRVVGFIAVASFTASKRFDEGQRKLLSIIGSRAAAAIENARLYEDLQATFQQTIEGLAKAIDKMDRYTAGHSDRVAVYAVMLAKQLGMPPHEVEIVRQSALMHDIGKIGCVLNLNKPGKLTNDEYEVFKRHPIYGRDILDPIKFLHPLIPGVHLHHERWDGRGYPLRMRGNEIPLIARIIAVADTYDAMTSDRSYRRALPHEVAIAEIERCSGSQFDPDLSGSFTGFIEEWREDQRSQGRKVPE</sequence>
<dbReference type="SUPFAM" id="SSF52172">
    <property type="entry name" value="CheY-like"/>
    <property type="match status" value="1"/>
</dbReference>
<dbReference type="SUPFAM" id="SSF55781">
    <property type="entry name" value="GAF domain-like"/>
    <property type="match status" value="1"/>
</dbReference>
<dbReference type="FunFam" id="3.40.50.2300:FF:000018">
    <property type="entry name" value="DNA-binding transcriptional regulator NtrC"/>
    <property type="match status" value="1"/>
</dbReference>
<evidence type="ECO:0000256" key="7">
    <source>
        <dbReference type="PROSITE-ProRule" id="PRU00169"/>
    </source>
</evidence>
<dbReference type="EMBL" id="ASRX01000045">
    <property type="protein sequence ID" value="EYF03455.1"/>
    <property type="molecule type" value="Genomic_DNA"/>
</dbReference>
<evidence type="ECO:0000256" key="1">
    <source>
        <dbReference type="ARBA" id="ARBA00022553"/>
    </source>
</evidence>
<dbReference type="Pfam" id="PF00072">
    <property type="entry name" value="Response_reg"/>
    <property type="match status" value="1"/>
</dbReference>
<evidence type="ECO:0000256" key="2">
    <source>
        <dbReference type="ARBA" id="ARBA00022679"/>
    </source>
</evidence>
<keyword evidence="6" id="KW-0804">Transcription</keyword>
<evidence type="ECO:0000259" key="9">
    <source>
        <dbReference type="PROSITE" id="PS51832"/>
    </source>
</evidence>
<dbReference type="PANTHER" id="PTHR45228:SF1">
    <property type="entry name" value="CYCLIC DI-GMP PHOSPHODIESTERASE TM_0186"/>
    <property type="match status" value="1"/>
</dbReference>
<dbReference type="SMART" id="SM00471">
    <property type="entry name" value="HDc"/>
    <property type="match status" value="1"/>
</dbReference>
<dbReference type="InterPro" id="IPR052020">
    <property type="entry name" value="Cyclic_di-GMP/3'3'-cGAMP_PDE"/>
</dbReference>
<keyword evidence="1 7" id="KW-0597">Phosphoprotein</keyword>
<dbReference type="eggNOG" id="COG2206">
    <property type="taxonomic scope" value="Bacteria"/>
</dbReference>
<dbReference type="InterPro" id="IPR029016">
    <property type="entry name" value="GAF-like_dom_sf"/>
</dbReference>
<evidence type="ECO:0000313" key="10">
    <source>
        <dbReference type="EMBL" id="EYF03455.1"/>
    </source>
</evidence>
<dbReference type="Gene3D" id="3.30.450.40">
    <property type="match status" value="1"/>
</dbReference>
<dbReference type="InterPro" id="IPR003607">
    <property type="entry name" value="HD/PDEase_dom"/>
</dbReference>
<dbReference type="InterPro" id="IPR003018">
    <property type="entry name" value="GAF"/>
</dbReference>
<dbReference type="PANTHER" id="PTHR45228">
    <property type="entry name" value="CYCLIC DI-GMP PHOSPHODIESTERASE TM_0186-RELATED"/>
    <property type="match status" value="1"/>
</dbReference>
<dbReference type="eggNOG" id="COG2203">
    <property type="taxonomic scope" value="Bacteria"/>
</dbReference>
<dbReference type="GO" id="GO:0000160">
    <property type="term" value="P:phosphorelay signal transduction system"/>
    <property type="evidence" value="ECO:0007669"/>
    <property type="project" value="UniProtKB-KW"/>
</dbReference>
<dbReference type="GO" id="GO:0016301">
    <property type="term" value="F:kinase activity"/>
    <property type="evidence" value="ECO:0007669"/>
    <property type="project" value="UniProtKB-KW"/>
</dbReference>
<dbReference type="AlphaFoldDB" id="A0A017T3P7"/>
<reference evidence="10 11" key="1">
    <citation type="submission" date="2013-05" db="EMBL/GenBank/DDBJ databases">
        <title>Genome assembly of Chondromyces apiculatus DSM 436.</title>
        <authorList>
            <person name="Sharma G."/>
            <person name="Khatri I."/>
            <person name="Kaur C."/>
            <person name="Mayilraj S."/>
            <person name="Subramanian S."/>
        </authorList>
    </citation>
    <scope>NUCLEOTIDE SEQUENCE [LARGE SCALE GENOMIC DNA]</scope>
    <source>
        <strain evidence="10 11">DSM 436</strain>
    </source>
</reference>
<evidence type="ECO:0000256" key="4">
    <source>
        <dbReference type="ARBA" id="ARBA00023012"/>
    </source>
</evidence>
<dbReference type="SUPFAM" id="SSF109604">
    <property type="entry name" value="HD-domain/PDEase-like"/>
    <property type="match status" value="1"/>
</dbReference>
<dbReference type="Pfam" id="PF13492">
    <property type="entry name" value="GAF_3"/>
    <property type="match status" value="1"/>
</dbReference>
<feature type="domain" description="HD-GYP" evidence="9">
    <location>
        <begin position="307"/>
        <end position="501"/>
    </location>
</feature>
<dbReference type="InterPro" id="IPR037522">
    <property type="entry name" value="HD_GYP_dom"/>
</dbReference>
<dbReference type="InterPro" id="IPR011006">
    <property type="entry name" value="CheY-like_superfamily"/>
</dbReference>
<protein>
    <submittedName>
        <fullName evidence="10">HAMP domain/GAF domain/HD domain protein</fullName>
    </submittedName>
</protein>
<feature type="modified residue" description="4-aspartylphosphate" evidence="7">
    <location>
        <position position="69"/>
    </location>
</feature>
<keyword evidence="5" id="KW-0805">Transcription regulation</keyword>
<evidence type="ECO:0000256" key="3">
    <source>
        <dbReference type="ARBA" id="ARBA00022777"/>
    </source>
</evidence>
<evidence type="ECO:0000259" key="8">
    <source>
        <dbReference type="PROSITE" id="PS50110"/>
    </source>
</evidence>
<dbReference type="SMART" id="SM00448">
    <property type="entry name" value="REC"/>
    <property type="match status" value="1"/>
</dbReference>
<dbReference type="PROSITE" id="PS51832">
    <property type="entry name" value="HD_GYP"/>
    <property type="match status" value="1"/>
</dbReference>
<keyword evidence="11" id="KW-1185">Reference proteome</keyword>
<feature type="domain" description="Response regulatory" evidence="8">
    <location>
        <begin position="20"/>
        <end position="134"/>
    </location>
</feature>
<dbReference type="PROSITE" id="PS50110">
    <property type="entry name" value="RESPONSE_REGULATORY"/>
    <property type="match status" value="1"/>
</dbReference>
<dbReference type="eggNOG" id="COG2204">
    <property type="taxonomic scope" value="Bacteria"/>
</dbReference>
<comment type="caution">
    <text evidence="10">The sequence shown here is derived from an EMBL/GenBank/DDBJ whole genome shotgun (WGS) entry which is preliminary data.</text>
</comment>
<keyword evidence="2" id="KW-0808">Transferase</keyword>
<gene>
    <name evidence="10" type="ORF">CAP_5439</name>
</gene>
<evidence type="ECO:0000256" key="6">
    <source>
        <dbReference type="ARBA" id="ARBA00023163"/>
    </source>
</evidence>
<dbReference type="Proteomes" id="UP000019678">
    <property type="component" value="Unassembled WGS sequence"/>
</dbReference>
<keyword evidence="3" id="KW-0418">Kinase</keyword>
<dbReference type="CDD" id="cd00077">
    <property type="entry name" value="HDc"/>
    <property type="match status" value="1"/>
</dbReference>
<keyword evidence="4" id="KW-0902">Two-component regulatory system</keyword>
<dbReference type="Pfam" id="PF13487">
    <property type="entry name" value="HD_5"/>
    <property type="match status" value="1"/>
</dbReference>
<organism evidence="10 11">
    <name type="scientific">Chondromyces apiculatus DSM 436</name>
    <dbReference type="NCBI Taxonomy" id="1192034"/>
    <lineage>
        <taxon>Bacteria</taxon>
        <taxon>Pseudomonadati</taxon>
        <taxon>Myxococcota</taxon>
        <taxon>Polyangia</taxon>
        <taxon>Polyangiales</taxon>
        <taxon>Polyangiaceae</taxon>
        <taxon>Chondromyces</taxon>
    </lineage>
</organism>